<protein>
    <submittedName>
        <fullName evidence="1">Uncharacterized protein</fullName>
    </submittedName>
</protein>
<proteinExistence type="predicted"/>
<evidence type="ECO:0000313" key="2">
    <source>
        <dbReference type="Proteomes" id="UP001149140"/>
    </source>
</evidence>
<name>A0A9X3S3V0_9ACTN</name>
<sequence length="189" mass="19601">MSGCPAHAELALSVAYDLGCALDGTDAALAALAAELAPGDPFDELEAVRALCGTFGRGPALLLPDVLRSRAGDPAGVALAVAAAARRAGLGIDVVGHDDTLLLAHPDTPLVVEAGGRILDGRTLGVDLEWRCAHETAATILDRISGRAERTGDLALATAARALTLTLPLEDDSRDYRVREHARLLSRLN</sequence>
<dbReference type="Proteomes" id="UP001149140">
    <property type="component" value="Unassembled WGS sequence"/>
</dbReference>
<reference evidence="1" key="1">
    <citation type="submission" date="2022-10" db="EMBL/GenBank/DDBJ databases">
        <title>The WGS of Solirubrobacter ginsenosidimutans DSM 21036.</title>
        <authorList>
            <person name="Jiang Z."/>
        </authorList>
    </citation>
    <scope>NUCLEOTIDE SEQUENCE</scope>
    <source>
        <strain evidence="1">DSM 21036</strain>
    </source>
</reference>
<evidence type="ECO:0000313" key="1">
    <source>
        <dbReference type="EMBL" id="MDA0163787.1"/>
    </source>
</evidence>
<dbReference type="AlphaFoldDB" id="A0A9X3S3V0"/>
<keyword evidence="2" id="KW-1185">Reference proteome</keyword>
<dbReference type="RefSeq" id="WP_270043035.1">
    <property type="nucleotide sequence ID" value="NZ_JAPDOD010000027.1"/>
</dbReference>
<gene>
    <name evidence="1" type="ORF">OM076_26185</name>
</gene>
<dbReference type="EMBL" id="JAPDOD010000027">
    <property type="protein sequence ID" value="MDA0163787.1"/>
    <property type="molecule type" value="Genomic_DNA"/>
</dbReference>
<organism evidence="1 2">
    <name type="scientific">Solirubrobacter ginsenosidimutans</name>
    <dbReference type="NCBI Taxonomy" id="490573"/>
    <lineage>
        <taxon>Bacteria</taxon>
        <taxon>Bacillati</taxon>
        <taxon>Actinomycetota</taxon>
        <taxon>Thermoleophilia</taxon>
        <taxon>Solirubrobacterales</taxon>
        <taxon>Solirubrobacteraceae</taxon>
        <taxon>Solirubrobacter</taxon>
    </lineage>
</organism>
<accession>A0A9X3S3V0</accession>
<comment type="caution">
    <text evidence="1">The sequence shown here is derived from an EMBL/GenBank/DDBJ whole genome shotgun (WGS) entry which is preliminary data.</text>
</comment>